<dbReference type="Pfam" id="PF02498">
    <property type="entry name" value="Bro-N"/>
    <property type="match status" value="1"/>
</dbReference>
<name>A0ABW8CF29_9ACTN</name>
<dbReference type="EMBL" id="JBITYG010000008">
    <property type="protein sequence ID" value="MFI9103991.1"/>
    <property type="molecule type" value="Genomic_DNA"/>
</dbReference>
<feature type="domain" description="Bro-N" evidence="2">
    <location>
        <begin position="26"/>
        <end position="136"/>
    </location>
</feature>
<dbReference type="PROSITE" id="PS51750">
    <property type="entry name" value="BRO_N"/>
    <property type="match status" value="1"/>
</dbReference>
<sequence>MSEHIKLPATAAQQDAIDVNDFVYAATGLRVRRLTMPDGTHWFPAADVATDLGYANTRDALAKQVPREHVASLGELAATVAVGDGSRKFAAHGLKSHMKLVNLQGLVRLVNACTKPESEPFKQWVAEVVVTVQRDGSYSLEKAEVQPTGPGAPTAYAMPGDVADAIVRLEEHNLRLDEALLTTQREAQETRRDMARSQDRLVRAMDRIGDTLDAMLARQAQPAPAPASVPEPPRLTAESVLADWKSRLSVTEDVWAVAIAIAPVLAEHGEIRQSLETIAARTGLTVHRVNECLRLMRKHACIRSLGGTHEGAPVYALNRQ</sequence>
<comment type="caution">
    <text evidence="3">The sequence shown here is derived from an EMBL/GenBank/DDBJ whole genome shotgun (WGS) entry which is preliminary data.</text>
</comment>
<reference evidence="3 4" key="1">
    <citation type="submission" date="2024-10" db="EMBL/GenBank/DDBJ databases">
        <title>The Natural Products Discovery Center: Release of the First 8490 Sequenced Strains for Exploring Actinobacteria Biosynthetic Diversity.</title>
        <authorList>
            <person name="Kalkreuter E."/>
            <person name="Kautsar S.A."/>
            <person name="Yang D."/>
            <person name="Bader C.D."/>
            <person name="Teijaro C.N."/>
            <person name="Fluegel L."/>
            <person name="Davis C.M."/>
            <person name="Simpson J.R."/>
            <person name="Lauterbach L."/>
            <person name="Steele A.D."/>
            <person name="Gui C."/>
            <person name="Meng S."/>
            <person name="Li G."/>
            <person name="Viehrig K."/>
            <person name="Ye F."/>
            <person name="Su P."/>
            <person name="Kiefer A.F."/>
            <person name="Nichols A."/>
            <person name="Cepeda A.J."/>
            <person name="Yan W."/>
            <person name="Fan B."/>
            <person name="Jiang Y."/>
            <person name="Adhikari A."/>
            <person name="Zheng C.-J."/>
            <person name="Schuster L."/>
            <person name="Cowan T.M."/>
            <person name="Smanski M.J."/>
            <person name="Chevrette M.G."/>
            <person name="De Carvalho L.P.S."/>
            <person name="Shen B."/>
        </authorList>
    </citation>
    <scope>NUCLEOTIDE SEQUENCE [LARGE SCALE GENOMIC DNA]</scope>
    <source>
        <strain evidence="3 4">NPDC053399</strain>
    </source>
</reference>
<dbReference type="RefSeq" id="WP_399653762.1">
    <property type="nucleotide sequence ID" value="NZ_JBITYG010000008.1"/>
</dbReference>
<evidence type="ECO:0000313" key="3">
    <source>
        <dbReference type="EMBL" id="MFI9103991.1"/>
    </source>
</evidence>
<dbReference type="InterPro" id="IPR003497">
    <property type="entry name" value="BRO_N_domain"/>
</dbReference>
<keyword evidence="4" id="KW-1185">Reference proteome</keyword>
<dbReference type="PANTHER" id="PTHR36180">
    <property type="entry name" value="DNA-BINDING PROTEIN-RELATED-RELATED"/>
    <property type="match status" value="1"/>
</dbReference>
<dbReference type="PANTHER" id="PTHR36180:SF2">
    <property type="entry name" value="BRO FAMILY PROTEIN"/>
    <property type="match status" value="1"/>
</dbReference>
<protein>
    <submittedName>
        <fullName evidence="3">Bro-N domain-containing protein</fullName>
    </submittedName>
</protein>
<evidence type="ECO:0000313" key="4">
    <source>
        <dbReference type="Proteomes" id="UP001614394"/>
    </source>
</evidence>
<proteinExistence type="predicted"/>
<gene>
    <name evidence="3" type="ORF">ACIGXA_26080</name>
</gene>
<evidence type="ECO:0000259" key="2">
    <source>
        <dbReference type="PROSITE" id="PS51750"/>
    </source>
</evidence>
<dbReference type="SMART" id="SM01040">
    <property type="entry name" value="Bro-N"/>
    <property type="match status" value="1"/>
</dbReference>
<accession>A0ABW8CF29</accession>
<feature type="coiled-coil region" evidence="1">
    <location>
        <begin position="180"/>
        <end position="207"/>
    </location>
</feature>
<dbReference type="Proteomes" id="UP001614394">
    <property type="component" value="Unassembled WGS sequence"/>
</dbReference>
<evidence type="ECO:0000256" key="1">
    <source>
        <dbReference type="SAM" id="Coils"/>
    </source>
</evidence>
<organism evidence="3 4">
    <name type="scientific">Streptomyces fildesensis</name>
    <dbReference type="NCBI Taxonomy" id="375757"/>
    <lineage>
        <taxon>Bacteria</taxon>
        <taxon>Bacillati</taxon>
        <taxon>Actinomycetota</taxon>
        <taxon>Actinomycetes</taxon>
        <taxon>Kitasatosporales</taxon>
        <taxon>Streptomycetaceae</taxon>
        <taxon>Streptomyces</taxon>
    </lineage>
</organism>
<keyword evidence="1" id="KW-0175">Coiled coil</keyword>